<feature type="domain" description="PI4-kinase N-terminal" evidence="2">
    <location>
        <begin position="252"/>
        <end position="297"/>
    </location>
</feature>
<sequence>MREAGFLGYIVKASQLFSDFAEEVAGFVCEIVINVVHFVNSSEDVGIGIGGNEIISNVSRFSSNSVLREVETPSSSGASVNGSRGFKEGLDSLEKQAIALRLIGHTVDKVPIKHELLDQVRMVSKKQLQSLLIFLKIRKHDWAEDGAMLKARITFKLSVYQAAALVQIKSLASFDLDGKSSKKILLEILALLGVAKIVVTCGGQLLRVFLIRLKPLVLAACAQAYTWGGSEGSMFGSVIRMSCEIIEYGWNKTESLPAGFLLIASGLSSSKLRLDYRHRLLSLCSDLGLAAESKSGR</sequence>
<name>A0A835M3P6_9MAGN</name>
<accession>A0A835M3P6</accession>
<evidence type="ECO:0000256" key="1">
    <source>
        <dbReference type="ARBA" id="ARBA00006209"/>
    </source>
</evidence>
<dbReference type="OrthoDB" id="1741304at2759"/>
<protein>
    <recommendedName>
        <fullName evidence="2">PI4-kinase N-terminal domain-containing protein</fullName>
    </recommendedName>
</protein>
<dbReference type="AlphaFoldDB" id="A0A835M3P6"/>
<reference evidence="3 4" key="1">
    <citation type="submission" date="2020-10" db="EMBL/GenBank/DDBJ databases">
        <title>The Coptis chinensis genome and diversification of protoberbering-type alkaloids.</title>
        <authorList>
            <person name="Wang B."/>
            <person name="Shu S."/>
            <person name="Song C."/>
            <person name="Liu Y."/>
        </authorList>
    </citation>
    <scope>NUCLEOTIDE SEQUENCE [LARGE SCALE GENOMIC DNA]</scope>
    <source>
        <strain evidence="3">HL-2020</strain>
        <tissue evidence="3">Leaf</tissue>
    </source>
</reference>
<comment type="similarity">
    <text evidence="1">Belongs to the PI3/PI4-kinase family. Type III PI4K subfamily.</text>
</comment>
<dbReference type="EMBL" id="JADFTS010000002">
    <property type="protein sequence ID" value="KAF9618488.1"/>
    <property type="molecule type" value="Genomic_DNA"/>
</dbReference>
<comment type="caution">
    <text evidence="3">The sequence shown here is derived from an EMBL/GenBank/DDBJ whole genome shotgun (WGS) entry which is preliminary data.</text>
</comment>
<gene>
    <name evidence="3" type="ORF">IFM89_001889</name>
</gene>
<organism evidence="3 4">
    <name type="scientific">Coptis chinensis</name>
    <dbReference type="NCBI Taxonomy" id="261450"/>
    <lineage>
        <taxon>Eukaryota</taxon>
        <taxon>Viridiplantae</taxon>
        <taxon>Streptophyta</taxon>
        <taxon>Embryophyta</taxon>
        <taxon>Tracheophyta</taxon>
        <taxon>Spermatophyta</taxon>
        <taxon>Magnoliopsida</taxon>
        <taxon>Ranunculales</taxon>
        <taxon>Ranunculaceae</taxon>
        <taxon>Coptidoideae</taxon>
        <taxon>Coptis</taxon>
    </lineage>
</organism>
<dbReference type="Proteomes" id="UP000631114">
    <property type="component" value="Unassembled WGS sequence"/>
</dbReference>
<evidence type="ECO:0000313" key="3">
    <source>
        <dbReference type="EMBL" id="KAF9618488.1"/>
    </source>
</evidence>
<dbReference type="Pfam" id="PF19274">
    <property type="entry name" value="PI4K_N"/>
    <property type="match status" value="2"/>
</dbReference>
<evidence type="ECO:0000259" key="2">
    <source>
        <dbReference type="Pfam" id="PF19274"/>
    </source>
</evidence>
<proteinExistence type="inferred from homology"/>
<feature type="domain" description="PI4-kinase N-terminal" evidence="2">
    <location>
        <begin position="100"/>
        <end position="192"/>
    </location>
</feature>
<evidence type="ECO:0000313" key="4">
    <source>
        <dbReference type="Proteomes" id="UP000631114"/>
    </source>
</evidence>
<dbReference type="InterPro" id="IPR045495">
    <property type="entry name" value="PI4K_N"/>
</dbReference>
<keyword evidence="4" id="KW-1185">Reference proteome</keyword>